<accession>A0ACC3MMB5</accession>
<organism evidence="1 2">
    <name type="scientific">Vermiconidia calcicola</name>
    <dbReference type="NCBI Taxonomy" id="1690605"/>
    <lineage>
        <taxon>Eukaryota</taxon>
        <taxon>Fungi</taxon>
        <taxon>Dikarya</taxon>
        <taxon>Ascomycota</taxon>
        <taxon>Pezizomycotina</taxon>
        <taxon>Dothideomycetes</taxon>
        <taxon>Dothideomycetidae</taxon>
        <taxon>Mycosphaerellales</taxon>
        <taxon>Extremaceae</taxon>
        <taxon>Vermiconidia</taxon>
    </lineage>
</organism>
<evidence type="ECO:0000313" key="2">
    <source>
        <dbReference type="Proteomes" id="UP001281147"/>
    </source>
</evidence>
<dbReference type="Proteomes" id="UP001281147">
    <property type="component" value="Unassembled WGS sequence"/>
</dbReference>
<gene>
    <name evidence="1" type="ORF">LTR37_016603</name>
</gene>
<sequence length="522" mass="59350">MDRLPTEIKDDIRNIVVKLPGARVSQQPSPEPTAYDSRIEYRPPTDGTCMLMTIPAETRRQIFAESLPDRDKIHHPQCGNIHKVSGKDKCAAHERHGPGPVCNLMVLNKQICDEISEVLYEERIFVAHVHEGLHEGGIELLETGRQPLQFRTEDDTRFWKFGKDEQFGIDQLKIYAPPDDDTRHIAINTYFMNLALCRLLQRSTVDKKNRINSLVIQFVTFKSADKKRSPWEFRDGSQYWYDQNTHEPLATSIYNLPNVELLLRPFENLTGCNFVSVELPSKLQLNARITAFVSALTKSMMSESRTMFPDDDLEMKIEQARLAVEEYVKTVVTGKPAEKEDEWTEADMLEGDVLDLDEVDEEIGMDGRKHARSPFSSSSTDGAETERKRRLKGWQDFAETQHQSAVLEEQEEQIMQYALAASIGVLVPRTFPDAEADAQNLSGLSVRAENDQYTPYLRNGDGNSGIEHDTAPIDAWSLRFYQSFGYWPNPSADQGIRGSLSSGAVDTLETIEEEREDAEEEK</sequence>
<evidence type="ECO:0000313" key="1">
    <source>
        <dbReference type="EMBL" id="KAK3699129.1"/>
    </source>
</evidence>
<proteinExistence type="predicted"/>
<keyword evidence="2" id="KW-1185">Reference proteome</keyword>
<dbReference type="EMBL" id="JAUTXU010000201">
    <property type="protein sequence ID" value="KAK3699129.1"/>
    <property type="molecule type" value="Genomic_DNA"/>
</dbReference>
<reference evidence="1" key="1">
    <citation type="submission" date="2023-07" db="EMBL/GenBank/DDBJ databases">
        <title>Black Yeasts Isolated from many extreme environments.</title>
        <authorList>
            <person name="Coleine C."/>
            <person name="Stajich J.E."/>
            <person name="Selbmann L."/>
        </authorList>
    </citation>
    <scope>NUCLEOTIDE SEQUENCE</scope>
    <source>
        <strain evidence="1">CCFEE 5714</strain>
    </source>
</reference>
<comment type="caution">
    <text evidence="1">The sequence shown here is derived from an EMBL/GenBank/DDBJ whole genome shotgun (WGS) entry which is preliminary data.</text>
</comment>
<protein>
    <submittedName>
        <fullName evidence="1">Uncharacterized protein</fullName>
    </submittedName>
</protein>
<name>A0ACC3MMB5_9PEZI</name>